<gene>
    <name evidence="2" type="ORF">GCM10022388_12270</name>
</gene>
<keyword evidence="1" id="KW-1133">Transmembrane helix</keyword>
<protein>
    <submittedName>
        <fullName evidence="2">HAD-IB family hydrolase</fullName>
    </submittedName>
</protein>
<keyword evidence="2" id="KW-0378">Hydrolase</keyword>
<proteinExistence type="predicted"/>
<organism evidence="2 3">
    <name type="scientific">Flavobacterium chungnamense</name>
    <dbReference type="NCBI Taxonomy" id="706182"/>
    <lineage>
        <taxon>Bacteria</taxon>
        <taxon>Pseudomonadati</taxon>
        <taxon>Bacteroidota</taxon>
        <taxon>Flavobacteriia</taxon>
        <taxon>Flavobacteriales</taxon>
        <taxon>Flavobacteriaceae</taxon>
        <taxon>Flavobacterium</taxon>
    </lineage>
</organism>
<dbReference type="SUPFAM" id="SSF56784">
    <property type="entry name" value="HAD-like"/>
    <property type="match status" value="1"/>
</dbReference>
<dbReference type="InterPro" id="IPR050582">
    <property type="entry name" value="HAD-like_SerB"/>
</dbReference>
<keyword evidence="1" id="KW-0812">Transmembrane</keyword>
<dbReference type="Proteomes" id="UP001500426">
    <property type="component" value="Unassembled WGS sequence"/>
</dbReference>
<dbReference type="PANTHER" id="PTHR43344">
    <property type="entry name" value="PHOSPHOSERINE PHOSPHATASE"/>
    <property type="match status" value="1"/>
</dbReference>
<dbReference type="RefSeq" id="WP_345092228.1">
    <property type="nucleotide sequence ID" value="NZ_BAABCS010000014.1"/>
</dbReference>
<dbReference type="EMBL" id="BAABCS010000014">
    <property type="protein sequence ID" value="GAA4048252.1"/>
    <property type="molecule type" value="Genomic_DNA"/>
</dbReference>
<keyword evidence="3" id="KW-1185">Reference proteome</keyword>
<evidence type="ECO:0000313" key="2">
    <source>
        <dbReference type="EMBL" id="GAA4048252.1"/>
    </source>
</evidence>
<dbReference type="InterPro" id="IPR036412">
    <property type="entry name" value="HAD-like_sf"/>
</dbReference>
<feature type="transmembrane region" description="Helical" evidence="1">
    <location>
        <begin position="25"/>
        <end position="44"/>
    </location>
</feature>
<name>A0ABP7UQH3_9FLAO</name>
<reference evidence="3" key="1">
    <citation type="journal article" date="2019" name="Int. J. Syst. Evol. Microbiol.">
        <title>The Global Catalogue of Microorganisms (GCM) 10K type strain sequencing project: providing services to taxonomists for standard genome sequencing and annotation.</title>
        <authorList>
            <consortium name="The Broad Institute Genomics Platform"/>
            <consortium name="The Broad Institute Genome Sequencing Center for Infectious Disease"/>
            <person name="Wu L."/>
            <person name="Ma J."/>
        </authorList>
    </citation>
    <scope>NUCLEOTIDE SEQUENCE [LARGE SCALE GENOMIC DNA]</scope>
    <source>
        <strain evidence="3">JCM 17068</strain>
    </source>
</reference>
<evidence type="ECO:0000313" key="3">
    <source>
        <dbReference type="Proteomes" id="UP001500426"/>
    </source>
</evidence>
<comment type="caution">
    <text evidence="2">The sequence shown here is derived from an EMBL/GenBank/DDBJ whole genome shotgun (WGS) entry which is preliminary data.</text>
</comment>
<dbReference type="GO" id="GO:0016787">
    <property type="term" value="F:hydrolase activity"/>
    <property type="evidence" value="ECO:0007669"/>
    <property type="project" value="UniProtKB-KW"/>
</dbReference>
<sequence>MKTLVLVDFDKTLYKKDSLIEFTRFYKGTFRLIIGFITLLPMLLNWKLGKISNETAKQKFMTYFFKNEHYNLFLEKGKQFSNENIPRNLNKNIWGKIQQFQEQNADIYIVTASFGEWIYGWTEENNLKLITSKLEIANNKITGKFKTKNCYGIEKVNRIKEKINLENYDKIVVFGNGKGDYEMLQLRK</sequence>
<dbReference type="Pfam" id="PF12710">
    <property type="entry name" value="HAD"/>
    <property type="match status" value="1"/>
</dbReference>
<dbReference type="NCBIfam" id="TIGR01488">
    <property type="entry name" value="HAD-SF-IB"/>
    <property type="match status" value="1"/>
</dbReference>
<dbReference type="InterPro" id="IPR023214">
    <property type="entry name" value="HAD_sf"/>
</dbReference>
<dbReference type="Gene3D" id="3.40.50.1000">
    <property type="entry name" value="HAD superfamily/HAD-like"/>
    <property type="match status" value="1"/>
</dbReference>
<keyword evidence="1" id="KW-0472">Membrane</keyword>
<evidence type="ECO:0000256" key="1">
    <source>
        <dbReference type="SAM" id="Phobius"/>
    </source>
</evidence>
<accession>A0ABP7UQH3</accession>